<proteinExistence type="predicted"/>
<evidence type="ECO:0000313" key="1">
    <source>
        <dbReference type="EMBL" id="MCP2262243.1"/>
    </source>
</evidence>
<dbReference type="Proteomes" id="UP001205311">
    <property type="component" value="Unassembled WGS sequence"/>
</dbReference>
<evidence type="ECO:0008006" key="3">
    <source>
        <dbReference type="Google" id="ProtNLM"/>
    </source>
</evidence>
<comment type="caution">
    <text evidence="1">The sequence shown here is derived from an EMBL/GenBank/DDBJ whole genome shotgun (WGS) entry which is preliminary data.</text>
</comment>
<accession>A0ABT1I368</accession>
<dbReference type="EMBL" id="JAMTCP010000061">
    <property type="protein sequence ID" value="MCP2262243.1"/>
    <property type="molecule type" value="Genomic_DNA"/>
</dbReference>
<name>A0ABT1I368_STRSD</name>
<dbReference type="RefSeq" id="WP_253674299.1">
    <property type="nucleotide sequence ID" value="NZ_JAMTCP010000061.1"/>
</dbReference>
<dbReference type="InterPro" id="IPR011990">
    <property type="entry name" value="TPR-like_helical_dom_sf"/>
</dbReference>
<protein>
    <recommendedName>
        <fullName evidence="3">Tetratricopeptide repeat protein</fullName>
    </recommendedName>
</protein>
<gene>
    <name evidence="1" type="ORF">LX15_005977</name>
</gene>
<dbReference type="SUPFAM" id="SSF48452">
    <property type="entry name" value="TPR-like"/>
    <property type="match status" value="1"/>
</dbReference>
<keyword evidence="2" id="KW-1185">Reference proteome</keyword>
<sequence length="380" mass="41860">MAKTKLQAVRKALGHTQQHVIRLLIQRARTRGISLPAPASLQTMLSRWENGHEEVTTPDYQKLFREIYGRTNEELGFPPEPEDESLEELRARIAVARSIDVETIEQFQQQVNLARTSDARFGATTVLDQLNSHIAQIQRILTYAVPLRYRARLSAVLTDASTLAGWNSLDRGAIKAAWDHHETAKLAAREADSPSLLAHATAQQAVILLDLGETAAAVENFEVARLLVDRHAPALLRGWLAAAHGEGLAAQGRRDDALRAFDEADALLPADPVDPRMPFLLLNRAHLARWRGSALTRLGEQEAIDHLEAAARAIPTAGRRAIRGEAGMLVDLAFAYAAAGDRDAALEYARKARQLVSQIGSDRQRRRLKRLVLPGSAEIA</sequence>
<dbReference type="Gene3D" id="1.25.40.10">
    <property type="entry name" value="Tetratricopeptide repeat domain"/>
    <property type="match status" value="1"/>
</dbReference>
<reference evidence="1 2" key="1">
    <citation type="submission" date="2022-06" db="EMBL/GenBank/DDBJ databases">
        <title>Genomic Encyclopedia of Archaeal and Bacterial Type Strains, Phase II (KMG-II): from individual species to whole genera.</title>
        <authorList>
            <person name="Goeker M."/>
        </authorList>
    </citation>
    <scope>NUCLEOTIDE SEQUENCE [LARGE SCALE GENOMIC DNA]</scope>
    <source>
        <strain evidence="1 2">DSM 40477</strain>
    </source>
</reference>
<organism evidence="1 2">
    <name type="scientific">Streptoalloteichus tenebrarius (strain ATCC 17920 / DSM 40477 / JCM 4838 / CBS 697.72 / NBRC 16177 / NCIMB 11028 / NRRL B-12390 / A12253. 1 / ISP 5477)</name>
    <name type="common">Streptomyces tenebrarius</name>
    <dbReference type="NCBI Taxonomy" id="1933"/>
    <lineage>
        <taxon>Bacteria</taxon>
        <taxon>Bacillati</taxon>
        <taxon>Actinomycetota</taxon>
        <taxon>Actinomycetes</taxon>
        <taxon>Pseudonocardiales</taxon>
        <taxon>Pseudonocardiaceae</taxon>
        <taxon>Streptoalloteichus</taxon>
    </lineage>
</organism>
<evidence type="ECO:0000313" key="2">
    <source>
        <dbReference type="Proteomes" id="UP001205311"/>
    </source>
</evidence>